<dbReference type="Pfam" id="PF24741">
    <property type="entry name" value="AlkZ-rel"/>
    <property type="match status" value="1"/>
</dbReference>
<organism evidence="1 2">
    <name type="scientific">Catellatospora coxensis</name>
    <dbReference type="NCBI Taxonomy" id="310354"/>
    <lineage>
        <taxon>Bacteria</taxon>
        <taxon>Bacillati</taxon>
        <taxon>Actinomycetota</taxon>
        <taxon>Actinomycetes</taxon>
        <taxon>Micromonosporales</taxon>
        <taxon>Micromonosporaceae</taxon>
        <taxon>Catellatospora</taxon>
    </lineage>
</organism>
<dbReference type="Proteomes" id="UP000630887">
    <property type="component" value="Unassembled WGS sequence"/>
</dbReference>
<evidence type="ECO:0000313" key="2">
    <source>
        <dbReference type="Proteomes" id="UP000630887"/>
    </source>
</evidence>
<proteinExistence type="predicted"/>
<dbReference type="AlphaFoldDB" id="A0A8J3KVD4"/>
<keyword evidence="2" id="KW-1185">Reference proteome</keyword>
<protein>
    <submittedName>
        <fullName evidence="1">Uncharacterized protein</fullName>
    </submittedName>
</protein>
<accession>A0A8J3KVD4</accession>
<evidence type="ECO:0000313" key="1">
    <source>
        <dbReference type="EMBL" id="GIG07790.1"/>
    </source>
</evidence>
<dbReference type="EMBL" id="BONI01000038">
    <property type="protein sequence ID" value="GIG07790.1"/>
    <property type="molecule type" value="Genomic_DNA"/>
</dbReference>
<gene>
    <name evidence="1" type="ORF">Cco03nite_44900</name>
</gene>
<reference evidence="1 2" key="1">
    <citation type="submission" date="2021-01" db="EMBL/GenBank/DDBJ databases">
        <title>Whole genome shotgun sequence of Catellatospora coxensis NBRC 107359.</title>
        <authorList>
            <person name="Komaki H."/>
            <person name="Tamura T."/>
        </authorList>
    </citation>
    <scope>NUCLEOTIDE SEQUENCE [LARGE SCALE GENOMIC DNA]</scope>
    <source>
        <strain evidence="1 2">NBRC 107359</strain>
    </source>
</reference>
<comment type="caution">
    <text evidence="1">The sequence shown here is derived from an EMBL/GenBank/DDBJ whole genome shotgun (WGS) entry which is preliminary data.</text>
</comment>
<dbReference type="InterPro" id="IPR056298">
    <property type="entry name" value="AlkZ-rel"/>
</dbReference>
<sequence>MAVTLRRMADDQELVLARARGDRWLPETRPQTVEEAGRFVDDVGCALLFPAANTLAPSLYETVAEEDAVAWADGMGEAESTVWTWKDALPEAGLAWYGRFLFRRASLLSPDLLRALYTGPGDPDDHEDLDLPREAHEIARALLTGPLTSRALRELIGDRAAYERAMTELQRRLLVTSAGVREQRAGWPASIVDLTCRRFDVGGGHDAPAAARRYLETAVEASPGQLARAYGWTAAVARSHLDALVAAGQARRQANSYRSQGAPDVPQ</sequence>
<name>A0A8J3KVD4_9ACTN</name>